<dbReference type="PROSITE" id="PS00855">
    <property type="entry name" value="SPASE_II"/>
    <property type="match status" value="1"/>
</dbReference>
<gene>
    <name evidence="8" type="ORF">UFOPK3992_02138</name>
</gene>
<proteinExistence type="inferred from homology"/>
<dbReference type="EMBL" id="CAFBOZ010000412">
    <property type="protein sequence ID" value="CAB5028095.1"/>
    <property type="molecule type" value="Genomic_DNA"/>
</dbReference>
<organism evidence="8">
    <name type="scientific">freshwater metagenome</name>
    <dbReference type="NCBI Taxonomy" id="449393"/>
    <lineage>
        <taxon>unclassified sequences</taxon>
        <taxon>metagenomes</taxon>
        <taxon>ecological metagenomes</taxon>
    </lineage>
</organism>
<keyword evidence="4" id="KW-0378">Hydrolase</keyword>
<dbReference type="AlphaFoldDB" id="A0A6J7RGY0"/>
<sequence>MTDAHDTATPEQSEQSEVRSPRSRRLLLVTLGVALLVVVLDRVTKIWAVANLRGRPPIELAGEWLRLIYVENTGAAFSLGAGFTIIFTAIALVVIVVIIRTASKLGSVGWAVALGGLLGGALGNLIDRLTREPGVGRGYVVDFIQLPHWPVFNVADMSIVGSAILMVALAMRGTDLGGRA</sequence>
<dbReference type="PANTHER" id="PTHR33695:SF1">
    <property type="entry name" value="LIPOPROTEIN SIGNAL PEPTIDASE"/>
    <property type="match status" value="1"/>
</dbReference>
<keyword evidence="2" id="KW-0645">Protease</keyword>
<evidence type="ECO:0000256" key="7">
    <source>
        <dbReference type="SAM" id="Phobius"/>
    </source>
</evidence>
<evidence type="ECO:0000256" key="2">
    <source>
        <dbReference type="ARBA" id="ARBA00022670"/>
    </source>
</evidence>
<dbReference type="NCBIfam" id="TIGR00077">
    <property type="entry name" value="lspA"/>
    <property type="match status" value="1"/>
</dbReference>
<evidence type="ECO:0000313" key="8">
    <source>
        <dbReference type="EMBL" id="CAB5028095.1"/>
    </source>
</evidence>
<evidence type="ECO:0000256" key="5">
    <source>
        <dbReference type="ARBA" id="ARBA00022989"/>
    </source>
</evidence>
<feature type="transmembrane region" description="Helical" evidence="7">
    <location>
        <begin position="75"/>
        <end position="98"/>
    </location>
</feature>
<dbReference type="PANTHER" id="PTHR33695">
    <property type="entry name" value="LIPOPROTEIN SIGNAL PEPTIDASE"/>
    <property type="match status" value="1"/>
</dbReference>
<feature type="transmembrane region" description="Helical" evidence="7">
    <location>
        <begin position="146"/>
        <end position="171"/>
    </location>
</feature>
<evidence type="ECO:0000256" key="1">
    <source>
        <dbReference type="ARBA" id="ARBA00022475"/>
    </source>
</evidence>
<keyword evidence="3 7" id="KW-0812">Transmembrane</keyword>
<dbReference type="Pfam" id="PF01252">
    <property type="entry name" value="Peptidase_A8"/>
    <property type="match status" value="1"/>
</dbReference>
<dbReference type="PRINTS" id="PR00781">
    <property type="entry name" value="LIPOSIGPTASE"/>
</dbReference>
<dbReference type="GO" id="GO:0016020">
    <property type="term" value="C:membrane"/>
    <property type="evidence" value="ECO:0007669"/>
    <property type="project" value="InterPro"/>
</dbReference>
<evidence type="ECO:0000256" key="4">
    <source>
        <dbReference type="ARBA" id="ARBA00022801"/>
    </source>
</evidence>
<dbReference type="HAMAP" id="MF_00161">
    <property type="entry name" value="LspA"/>
    <property type="match status" value="1"/>
</dbReference>
<keyword evidence="6 7" id="KW-0472">Membrane</keyword>
<accession>A0A6J7RGY0</accession>
<feature type="transmembrane region" description="Helical" evidence="7">
    <location>
        <begin position="105"/>
        <end position="126"/>
    </location>
</feature>
<reference evidence="8" key="1">
    <citation type="submission" date="2020-05" db="EMBL/GenBank/DDBJ databases">
        <authorList>
            <person name="Chiriac C."/>
            <person name="Salcher M."/>
            <person name="Ghai R."/>
            <person name="Kavagutti S V."/>
        </authorList>
    </citation>
    <scope>NUCLEOTIDE SEQUENCE</scope>
</reference>
<keyword evidence="5 7" id="KW-1133">Transmembrane helix</keyword>
<evidence type="ECO:0000256" key="3">
    <source>
        <dbReference type="ARBA" id="ARBA00022692"/>
    </source>
</evidence>
<name>A0A6J7RGY0_9ZZZZ</name>
<dbReference type="InterPro" id="IPR001872">
    <property type="entry name" value="Peptidase_A8"/>
</dbReference>
<evidence type="ECO:0000256" key="6">
    <source>
        <dbReference type="ARBA" id="ARBA00023136"/>
    </source>
</evidence>
<protein>
    <submittedName>
        <fullName evidence="8">Unannotated protein</fullName>
    </submittedName>
</protein>
<feature type="transmembrane region" description="Helical" evidence="7">
    <location>
        <begin position="26"/>
        <end position="50"/>
    </location>
</feature>
<dbReference type="GO" id="GO:0006508">
    <property type="term" value="P:proteolysis"/>
    <property type="evidence" value="ECO:0007669"/>
    <property type="project" value="UniProtKB-KW"/>
</dbReference>
<dbReference type="GO" id="GO:0004190">
    <property type="term" value="F:aspartic-type endopeptidase activity"/>
    <property type="evidence" value="ECO:0007669"/>
    <property type="project" value="InterPro"/>
</dbReference>
<keyword evidence="1" id="KW-1003">Cell membrane</keyword>